<evidence type="ECO:0000313" key="2">
    <source>
        <dbReference type="Proteomes" id="UP000284057"/>
    </source>
</evidence>
<dbReference type="EMBL" id="QUAL01000012">
    <property type="protein sequence ID" value="RIQ36981.1"/>
    <property type="molecule type" value="Genomic_DNA"/>
</dbReference>
<evidence type="ECO:0000313" key="1">
    <source>
        <dbReference type="EMBL" id="RIQ36981.1"/>
    </source>
</evidence>
<gene>
    <name evidence="1" type="ORF">DY240_01220</name>
</gene>
<dbReference type="OrthoDB" id="5196828at2"/>
<organism evidence="1 2">
    <name type="scientific">Jiangella rhizosphaerae</name>
    <dbReference type="NCBI Taxonomy" id="2293569"/>
    <lineage>
        <taxon>Bacteria</taxon>
        <taxon>Bacillati</taxon>
        <taxon>Actinomycetota</taxon>
        <taxon>Actinomycetes</taxon>
        <taxon>Jiangellales</taxon>
        <taxon>Jiangellaceae</taxon>
        <taxon>Jiangella</taxon>
    </lineage>
</organism>
<sequence length="200" mass="22402">MPDPPADPLNVVLTVAERGWAWKVVPQMRRWHASADVEGDCDERVRHVGDVAAWMVWPDPVRVDPPPAALEYVLATVFEPTTGQLHPELDQLISPSNGVTAVLIITEWELTPPWRGMDLAGLMLSATVERLRSQVRLAVCRISPTRFHMRQAEAAASTVRVAAILDRYGWQRWRGLHVIDTRSDVLVDATFDVMQRGEPG</sequence>
<comment type="caution">
    <text evidence="1">The sequence shown here is derived from an EMBL/GenBank/DDBJ whole genome shotgun (WGS) entry which is preliminary data.</text>
</comment>
<proteinExistence type="predicted"/>
<dbReference type="AlphaFoldDB" id="A0A418KXH1"/>
<accession>A0A418KXH1</accession>
<name>A0A418KXH1_9ACTN</name>
<dbReference type="RefSeq" id="WP_119658156.1">
    <property type="nucleotide sequence ID" value="NZ_QUAL01000012.1"/>
</dbReference>
<evidence type="ECO:0008006" key="3">
    <source>
        <dbReference type="Google" id="ProtNLM"/>
    </source>
</evidence>
<dbReference type="Proteomes" id="UP000284057">
    <property type="component" value="Unassembled WGS sequence"/>
</dbReference>
<keyword evidence="2" id="KW-1185">Reference proteome</keyword>
<reference evidence="1 2" key="1">
    <citation type="submission" date="2018-09" db="EMBL/GenBank/DDBJ databases">
        <title>Isolation, diversity and antifungal activity of actinobacteria from wheat.</title>
        <authorList>
            <person name="Han C."/>
        </authorList>
    </citation>
    <scope>NUCLEOTIDE SEQUENCE [LARGE SCALE GENOMIC DNA]</scope>
    <source>
        <strain evidence="1 2">NEAU-YY265</strain>
    </source>
</reference>
<protein>
    <recommendedName>
        <fullName evidence="3">GNAT family N-acetyltransferase</fullName>
    </recommendedName>
</protein>